<dbReference type="InterPro" id="IPR010610">
    <property type="entry name" value="EryCIII-like_C"/>
</dbReference>
<dbReference type="OrthoDB" id="5835829at2759"/>
<dbReference type="SUPFAM" id="SSF53756">
    <property type="entry name" value="UDP-Glycosyltransferase/glycogen phosphorylase"/>
    <property type="match status" value="1"/>
</dbReference>
<name>A0A2J6Q4I8_9HELO</name>
<organism evidence="4 5">
    <name type="scientific">Hyaloscypha hepaticicola</name>
    <dbReference type="NCBI Taxonomy" id="2082293"/>
    <lineage>
        <taxon>Eukaryota</taxon>
        <taxon>Fungi</taxon>
        <taxon>Dikarya</taxon>
        <taxon>Ascomycota</taxon>
        <taxon>Pezizomycotina</taxon>
        <taxon>Leotiomycetes</taxon>
        <taxon>Helotiales</taxon>
        <taxon>Hyaloscyphaceae</taxon>
        <taxon>Hyaloscypha</taxon>
    </lineage>
</organism>
<dbReference type="Pfam" id="PF06722">
    <property type="entry name" value="EryCIII-like_C"/>
    <property type="match status" value="1"/>
</dbReference>
<accession>A0A2J6Q4I8</accession>
<proteinExistence type="predicted"/>
<dbReference type="Gene3D" id="3.40.50.2000">
    <property type="entry name" value="Glycogen Phosphorylase B"/>
    <property type="match status" value="2"/>
</dbReference>
<keyword evidence="5" id="KW-1185">Reference proteome</keyword>
<keyword evidence="1 4" id="KW-0808">Transferase</keyword>
<evidence type="ECO:0000313" key="4">
    <source>
        <dbReference type="EMBL" id="PMD21084.1"/>
    </source>
</evidence>
<reference evidence="4 5" key="1">
    <citation type="submission" date="2016-05" db="EMBL/GenBank/DDBJ databases">
        <title>A degradative enzymes factory behind the ericoid mycorrhizal symbiosis.</title>
        <authorList>
            <consortium name="DOE Joint Genome Institute"/>
            <person name="Martino E."/>
            <person name="Morin E."/>
            <person name="Grelet G."/>
            <person name="Kuo A."/>
            <person name="Kohler A."/>
            <person name="Daghino S."/>
            <person name="Barry K."/>
            <person name="Choi C."/>
            <person name="Cichocki N."/>
            <person name="Clum A."/>
            <person name="Copeland A."/>
            <person name="Hainaut M."/>
            <person name="Haridas S."/>
            <person name="Labutti K."/>
            <person name="Lindquist E."/>
            <person name="Lipzen A."/>
            <person name="Khouja H.-R."/>
            <person name="Murat C."/>
            <person name="Ohm R."/>
            <person name="Olson A."/>
            <person name="Spatafora J."/>
            <person name="Veneault-Fourrey C."/>
            <person name="Henrissat B."/>
            <person name="Grigoriev I."/>
            <person name="Martin F."/>
            <person name="Perotto S."/>
        </authorList>
    </citation>
    <scope>NUCLEOTIDE SEQUENCE [LARGE SCALE GENOMIC DNA]</scope>
    <source>
        <strain evidence="4 5">UAMH 7357</strain>
    </source>
</reference>
<dbReference type="InterPro" id="IPR050426">
    <property type="entry name" value="Glycosyltransferase_28"/>
</dbReference>
<evidence type="ECO:0000313" key="5">
    <source>
        <dbReference type="Proteomes" id="UP000235672"/>
    </source>
</evidence>
<evidence type="ECO:0000256" key="2">
    <source>
        <dbReference type="SAM" id="MobiDB-lite"/>
    </source>
</evidence>
<dbReference type="PANTHER" id="PTHR48050:SF13">
    <property type="entry name" value="STEROL 3-BETA-GLUCOSYLTRANSFERASE UGT80A2"/>
    <property type="match status" value="1"/>
</dbReference>
<dbReference type="EMBL" id="KZ613482">
    <property type="protein sequence ID" value="PMD21084.1"/>
    <property type="molecule type" value="Genomic_DNA"/>
</dbReference>
<protein>
    <submittedName>
        <fullName evidence="4">Glycosyltransferase family 1 protein</fullName>
    </submittedName>
</protein>
<dbReference type="Proteomes" id="UP000235672">
    <property type="component" value="Unassembled WGS sequence"/>
</dbReference>
<evidence type="ECO:0000256" key="1">
    <source>
        <dbReference type="ARBA" id="ARBA00022679"/>
    </source>
</evidence>
<dbReference type="AlphaFoldDB" id="A0A2J6Q4I8"/>
<gene>
    <name evidence="4" type="ORF">NA56DRAFT_670958</name>
</gene>
<dbReference type="InterPro" id="IPR002213">
    <property type="entry name" value="UDP_glucos_trans"/>
</dbReference>
<dbReference type="PANTHER" id="PTHR48050">
    <property type="entry name" value="STEROL 3-BETA-GLUCOSYLTRANSFERASE"/>
    <property type="match status" value="1"/>
</dbReference>
<feature type="region of interest" description="Disordered" evidence="2">
    <location>
        <begin position="159"/>
        <end position="180"/>
    </location>
</feature>
<evidence type="ECO:0000259" key="3">
    <source>
        <dbReference type="Pfam" id="PF06722"/>
    </source>
</evidence>
<dbReference type="STRING" id="1745343.A0A2J6Q4I8"/>
<feature type="domain" description="Erythromycin biosynthesis protein CIII-like C-terminal" evidence="3">
    <location>
        <begin position="320"/>
        <end position="428"/>
    </location>
</feature>
<dbReference type="FunFam" id="3.40.50.2000:FF:000072">
    <property type="entry name" value="Glycosyl transferase"/>
    <property type="match status" value="1"/>
</dbReference>
<dbReference type="CDD" id="cd03784">
    <property type="entry name" value="GT1_Gtf-like"/>
    <property type="match status" value="1"/>
</dbReference>
<dbReference type="GO" id="GO:0016758">
    <property type="term" value="F:hexosyltransferase activity"/>
    <property type="evidence" value="ECO:0007669"/>
    <property type="project" value="UniProtKB-ARBA"/>
</dbReference>
<dbReference type="GO" id="GO:0008194">
    <property type="term" value="F:UDP-glycosyltransferase activity"/>
    <property type="evidence" value="ECO:0007669"/>
    <property type="project" value="InterPro"/>
</dbReference>
<sequence>MAPAMKAHVVIGALPFVSHFTPMRTIAQHLVALGYQVTLITSSCFRPSIEAIGATCFVPAEWKDFDESSLSKSSPRLPSNGSVPGINLVASKWFINAIPLQFKAVQEILESSHAENPSRPVVLLPEASFLVSLPTLLGAPGRRAKGVISVGNIPILEVGPDTPPPSSGLVPDPSAKSRKRNEELNKAYLESTAILRTELNTVLRGLGAKETDQYRQNAVLNLSTMYLQLCPKSLEYPRSNAPPTLRFTGGLPRPKQQKLDPSQLPDWWSEIVYRGMTKLVAVSQGTVTTSPEALIIPTLEALKDQHNILVVVALGKRGATLPAEYSIPENARVADWIPFDSLLPLSDVFVTNGGYGSFQNALANGVPLVIAPPFFADKRDIAARVEWSGTGINLKTGTPTPGALKDAVLEVLRDGKYKKRVIEVKEEIETYDPMAIIAGAIDEVANS</sequence>